<evidence type="ECO:0000313" key="2">
    <source>
        <dbReference type="EMBL" id="CAE6850138.1"/>
    </source>
</evidence>
<gene>
    <name evidence="2" type="ORF">R69776_07458</name>
</gene>
<protein>
    <recommendedName>
        <fullName evidence="4">Type II secretory pathway, pseudopilin PulG</fullName>
    </recommendedName>
</protein>
<keyword evidence="1" id="KW-0472">Membrane</keyword>
<dbReference type="Proteomes" id="UP000673821">
    <property type="component" value="Unassembled WGS sequence"/>
</dbReference>
<evidence type="ECO:0008006" key="4">
    <source>
        <dbReference type="Google" id="ProtNLM"/>
    </source>
</evidence>
<keyword evidence="1" id="KW-1133">Transmembrane helix</keyword>
<keyword evidence="3" id="KW-1185">Reference proteome</keyword>
<evidence type="ECO:0000313" key="3">
    <source>
        <dbReference type="Proteomes" id="UP000673821"/>
    </source>
</evidence>
<organism evidence="2 3">
    <name type="scientific">Paraburkholderia nemoris</name>
    <dbReference type="NCBI Taxonomy" id="2793076"/>
    <lineage>
        <taxon>Bacteria</taxon>
        <taxon>Pseudomonadati</taxon>
        <taxon>Pseudomonadota</taxon>
        <taxon>Betaproteobacteria</taxon>
        <taxon>Burkholderiales</taxon>
        <taxon>Burkholderiaceae</taxon>
        <taxon>Paraburkholderia</taxon>
    </lineage>
</organism>
<reference evidence="2 3" key="1">
    <citation type="submission" date="2021-02" db="EMBL/GenBank/DDBJ databases">
        <authorList>
            <person name="Vanwijnsberghe S."/>
        </authorList>
    </citation>
    <scope>NUCLEOTIDE SEQUENCE [LARGE SCALE GENOMIC DNA]</scope>
    <source>
        <strain evidence="2 3">R-69776</strain>
    </source>
</reference>
<comment type="caution">
    <text evidence="2">The sequence shown here is derived from an EMBL/GenBank/DDBJ whole genome shotgun (WGS) entry which is preliminary data.</text>
</comment>
<accession>A0ABM8T2M7</accession>
<dbReference type="EMBL" id="CAJNBH010000035">
    <property type="protein sequence ID" value="CAE6850138.1"/>
    <property type="molecule type" value="Genomic_DNA"/>
</dbReference>
<evidence type="ECO:0000256" key="1">
    <source>
        <dbReference type="SAM" id="Phobius"/>
    </source>
</evidence>
<feature type="transmembrane region" description="Helical" evidence="1">
    <location>
        <begin position="15"/>
        <end position="41"/>
    </location>
</feature>
<name>A0ABM8T2M7_9BURK</name>
<proteinExistence type="predicted"/>
<dbReference type="RefSeq" id="WP_054042393.1">
    <property type="nucleotide sequence ID" value="NZ_CAJNAW010000040.1"/>
</dbReference>
<sequence length="179" mass="19660">MRIGSRRRHRKQGGYAYLGLMILIAIIGVAAAAGVQLGAIYQRRMAEENLLVIGGEFQRALLSYAAATPLGQATQPRTFDDLLRDQRYPNVVRHLRKLYLDPMTGKADWVLVKSPDGQTIVGIHSASNAHPIKIANFTGDFQGFNDKHSYAGWVFVARLPMLTSGQRPSNSQALSSPSP</sequence>
<keyword evidence="1" id="KW-0812">Transmembrane</keyword>